<name>A0A438HWS1_VITVI</name>
<accession>A0A438HWS1</accession>
<comment type="caution">
    <text evidence="1">The sequence shown here is derived from an EMBL/GenBank/DDBJ whole genome shotgun (WGS) entry which is preliminary data.</text>
</comment>
<evidence type="ECO:0000313" key="2">
    <source>
        <dbReference type="Proteomes" id="UP000288805"/>
    </source>
</evidence>
<dbReference type="PANTHER" id="PTHR33240:SF15">
    <property type="entry name" value="GAG-PRO-LIKE PROTEIN"/>
    <property type="match status" value="1"/>
</dbReference>
<protein>
    <recommendedName>
        <fullName evidence="3">G-patch domain-containing protein</fullName>
    </recommendedName>
</protein>
<gene>
    <name evidence="1" type="ORF">CK203_045033</name>
</gene>
<sequence length="301" mass="34051">MLTADRATCIVFSDDDLPLEGSNHVRPLFIDDACLGRWVQSVLLDNGSALNVCPLVTAIALGFSPDDFGLLHRLLELMMGLRGQLWLLGHPWIHEASAIPFSLHQKVKFIHEGRIITIQSDRDIITSFELVLHISHSEDDLHLTGFTFDEVQVVSLEDGSRDMVPMSFDQHNNTLVLSMMKGMSYLPGMGLGRRQQGPHEFTFTVDHDTPYGLGYIPIEADARYMSQLRRDRVRARMSGIPFDYPLRPYTFQLADYFIRGSEHTPRIEGTVHIPETVEIQDIQQALGQIHLDTGLLRHLVP</sequence>
<dbReference type="AlphaFoldDB" id="A0A438HWS1"/>
<dbReference type="EMBL" id="QGNW01000169">
    <property type="protein sequence ID" value="RVW88885.1"/>
    <property type="molecule type" value="Genomic_DNA"/>
</dbReference>
<evidence type="ECO:0008006" key="3">
    <source>
        <dbReference type="Google" id="ProtNLM"/>
    </source>
</evidence>
<proteinExistence type="predicted"/>
<organism evidence="1 2">
    <name type="scientific">Vitis vinifera</name>
    <name type="common">Grape</name>
    <dbReference type="NCBI Taxonomy" id="29760"/>
    <lineage>
        <taxon>Eukaryota</taxon>
        <taxon>Viridiplantae</taxon>
        <taxon>Streptophyta</taxon>
        <taxon>Embryophyta</taxon>
        <taxon>Tracheophyta</taxon>
        <taxon>Spermatophyta</taxon>
        <taxon>Magnoliopsida</taxon>
        <taxon>eudicotyledons</taxon>
        <taxon>Gunneridae</taxon>
        <taxon>Pentapetalae</taxon>
        <taxon>rosids</taxon>
        <taxon>Vitales</taxon>
        <taxon>Vitaceae</taxon>
        <taxon>Viteae</taxon>
        <taxon>Vitis</taxon>
    </lineage>
</organism>
<dbReference type="PANTHER" id="PTHR33240">
    <property type="entry name" value="OS08G0508500 PROTEIN"/>
    <property type="match status" value="1"/>
</dbReference>
<evidence type="ECO:0000313" key="1">
    <source>
        <dbReference type="EMBL" id="RVW88885.1"/>
    </source>
</evidence>
<reference evidence="1 2" key="1">
    <citation type="journal article" date="2018" name="PLoS Genet.">
        <title>Population sequencing reveals clonal diversity and ancestral inbreeding in the grapevine cultivar Chardonnay.</title>
        <authorList>
            <person name="Roach M.J."/>
            <person name="Johnson D.L."/>
            <person name="Bohlmann J."/>
            <person name="van Vuuren H.J."/>
            <person name="Jones S.J."/>
            <person name="Pretorius I.S."/>
            <person name="Schmidt S.A."/>
            <person name="Borneman A.R."/>
        </authorList>
    </citation>
    <scope>NUCLEOTIDE SEQUENCE [LARGE SCALE GENOMIC DNA]</scope>
    <source>
        <strain evidence="2">cv. Chardonnay</strain>
        <tissue evidence="1">Leaf</tissue>
    </source>
</reference>
<dbReference type="Proteomes" id="UP000288805">
    <property type="component" value="Unassembled WGS sequence"/>
</dbReference>